<feature type="domain" description="Histidine kinase PdtaS GAF" evidence="2">
    <location>
        <begin position="11"/>
        <end position="139"/>
    </location>
</feature>
<dbReference type="InterPro" id="IPR038424">
    <property type="entry name" value="H_kinase_PdtaS_GAF_sf"/>
</dbReference>
<evidence type="ECO:0000313" key="3">
    <source>
        <dbReference type="EMBL" id="RSU15231.1"/>
    </source>
</evidence>
<dbReference type="AlphaFoldDB" id="A0A430B4Q1"/>
<dbReference type="InterPro" id="IPR022066">
    <property type="entry name" value="PdtaS_GAF"/>
</dbReference>
<dbReference type="PANTHER" id="PTHR43065:SF23">
    <property type="entry name" value="SENSOR HISTIDINE KINASE PDTAS"/>
    <property type="match status" value="1"/>
</dbReference>
<dbReference type="Gene3D" id="3.30.565.10">
    <property type="entry name" value="Histidine kinase-like ATPase, C-terminal domain"/>
    <property type="match status" value="1"/>
</dbReference>
<evidence type="ECO:0008006" key="5">
    <source>
        <dbReference type="Google" id="ProtNLM"/>
    </source>
</evidence>
<protein>
    <recommendedName>
        <fullName evidence="5">Histidine kinase domain-containing protein</fullName>
    </recommendedName>
</protein>
<evidence type="ECO:0000259" key="2">
    <source>
        <dbReference type="Pfam" id="PF12282"/>
    </source>
</evidence>
<dbReference type="Pfam" id="PF12282">
    <property type="entry name" value="GAF_PdtaS"/>
    <property type="match status" value="1"/>
</dbReference>
<reference evidence="3 4" key="1">
    <citation type="submission" date="2017-05" db="EMBL/GenBank/DDBJ databases">
        <title>Vagococcus spp. assemblies.</title>
        <authorList>
            <person name="Gulvik C.A."/>
        </authorList>
    </citation>
    <scope>NUCLEOTIDE SEQUENCE [LARGE SCALE GENOMIC DNA]</scope>
    <source>
        <strain evidence="3 4">CCUG 51432</strain>
    </source>
</reference>
<evidence type="ECO:0000259" key="1">
    <source>
        <dbReference type="Pfam" id="PF07568"/>
    </source>
</evidence>
<dbReference type="Gene3D" id="3.30.450.280">
    <property type="entry name" value="GAF domain"/>
    <property type="match status" value="1"/>
</dbReference>
<proteinExistence type="predicted"/>
<dbReference type="Gene3D" id="3.30.450.20">
    <property type="entry name" value="PAS domain"/>
    <property type="match status" value="2"/>
</dbReference>
<dbReference type="SUPFAM" id="SSF55874">
    <property type="entry name" value="ATPase domain of HSP90 chaperone/DNA topoisomerase II/histidine kinase"/>
    <property type="match status" value="1"/>
</dbReference>
<dbReference type="EMBL" id="NGKA01000002">
    <property type="protein sequence ID" value="RSU15231.1"/>
    <property type="molecule type" value="Genomic_DNA"/>
</dbReference>
<dbReference type="RefSeq" id="WP_126806962.1">
    <property type="nucleotide sequence ID" value="NZ_NGKA01000002.1"/>
</dbReference>
<accession>A0A430B4Q1</accession>
<feature type="domain" description="Signal transduction histidine kinase subgroup 2 dimerisation and phosphoacceptor" evidence="1">
    <location>
        <begin position="282"/>
        <end position="353"/>
    </location>
</feature>
<name>A0A430B4Q1_9ENTE</name>
<sequence>MSEVNEKAIFSICQTHTRLSERDIQEIIDVASTIQHIADLTNADVCVDCLTREVDTAVVVAHAKPAAAPSIYHKEIVGELAHRKKEPGTLRTIELGLASKGLRAMTQEGVWVQQNAVPIINNQHQSIGAIVIETPTRENTVEPREALPKSFVEDFMKAEQNLGQYLNDAVIIFDEDQKINYVNKAAQKLYEALGYKEKLTSLTFINISLGNYSFSALEKLSLKKKPLDQKNPLVVEEIEISDRVLLLRYFYFSGSLIMFIIDKTELKTKEKELIEKTVALKEVNHRIKNNMQIVASYLNIQSRKINDTTAKEIFMEAVNQILSMASTYDFLSANNFEEVDITAFLRHLFKKLQYDLIHNVELQIEGESVMMQSEKVSIIGMAVNELVTNSLKYAFEEKGETSGCGNTVVIQVVKKQYTYITVYDNGNGFSYQPDDESLSGLELTRRLVEDNLNGLLEVSSNSKGTEAVIII</sequence>
<gene>
    <name evidence="3" type="ORF">CBF29_02545</name>
</gene>
<dbReference type="OrthoDB" id="9767435at2"/>
<evidence type="ECO:0000313" key="4">
    <source>
        <dbReference type="Proteomes" id="UP000287605"/>
    </source>
</evidence>
<dbReference type="PANTHER" id="PTHR43065">
    <property type="entry name" value="SENSOR HISTIDINE KINASE"/>
    <property type="match status" value="1"/>
</dbReference>
<dbReference type="InterPro" id="IPR036890">
    <property type="entry name" value="HATPase_C_sf"/>
</dbReference>
<dbReference type="Pfam" id="PF07568">
    <property type="entry name" value="HisKA_2"/>
    <property type="match status" value="1"/>
</dbReference>
<keyword evidence="4" id="KW-1185">Reference proteome</keyword>
<dbReference type="InterPro" id="IPR011495">
    <property type="entry name" value="Sig_transdc_His_kin_sub2_dim/P"/>
</dbReference>
<dbReference type="Proteomes" id="UP000287605">
    <property type="component" value="Unassembled WGS sequence"/>
</dbReference>
<comment type="caution">
    <text evidence="3">The sequence shown here is derived from an EMBL/GenBank/DDBJ whole genome shotgun (WGS) entry which is preliminary data.</text>
</comment>
<organism evidence="3 4">
    <name type="scientific">Vagococcus elongatus</name>
    <dbReference type="NCBI Taxonomy" id="180344"/>
    <lineage>
        <taxon>Bacteria</taxon>
        <taxon>Bacillati</taxon>
        <taxon>Bacillota</taxon>
        <taxon>Bacilli</taxon>
        <taxon>Lactobacillales</taxon>
        <taxon>Enterococcaceae</taxon>
        <taxon>Vagococcus</taxon>
    </lineage>
</organism>